<dbReference type="HOGENOM" id="CLU_096417_1_0_5"/>
<name>D5BNS5_PUNMI</name>
<dbReference type="InterPro" id="IPR011681">
    <property type="entry name" value="GcrA"/>
</dbReference>
<dbReference type="Proteomes" id="UP000007460">
    <property type="component" value="Chromosome"/>
</dbReference>
<feature type="region of interest" description="Disordered" evidence="1">
    <location>
        <begin position="44"/>
        <end position="66"/>
    </location>
</feature>
<proteinExistence type="predicted"/>
<evidence type="ECO:0000313" key="3">
    <source>
        <dbReference type="Proteomes" id="UP000007460"/>
    </source>
</evidence>
<accession>D5BNS5</accession>
<protein>
    <recommendedName>
        <fullName evidence="4">Global cell cycle regulator GcrA-like protein</fullName>
    </recommendedName>
</protein>
<keyword evidence="3" id="KW-1185">Reference proteome</keyword>
<dbReference type="KEGG" id="apb:SAR116_0099"/>
<dbReference type="RefSeq" id="WP_013044972.1">
    <property type="nucleotide sequence ID" value="NC_014010.1"/>
</dbReference>
<dbReference type="Pfam" id="PF07750">
    <property type="entry name" value="GcrA"/>
    <property type="match status" value="1"/>
</dbReference>
<dbReference type="EMBL" id="CP001751">
    <property type="protein sequence ID" value="ADE38342.1"/>
    <property type="molecule type" value="Genomic_DNA"/>
</dbReference>
<sequence>MSDTANVWTDERLEKLKVLWSEGLSISQIGEALGVSRNSIAGKAHRMGLPKRPSPIAKTKSSTVKPVAAVPEPDREMPLRLELRKLEWSRSKCCWPTGDPKFNGFTFCGDAIVPGKPYCLTHCQEAYTTSRDSS</sequence>
<dbReference type="STRING" id="488538.SAR116_0099"/>
<evidence type="ECO:0000256" key="1">
    <source>
        <dbReference type="SAM" id="MobiDB-lite"/>
    </source>
</evidence>
<evidence type="ECO:0000313" key="2">
    <source>
        <dbReference type="EMBL" id="ADE38342.1"/>
    </source>
</evidence>
<reference evidence="2 3" key="1">
    <citation type="journal article" date="2010" name="J. Bacteriol.">
        <title>Complete genome sequence of "Candidatus Puniceispirillum marinum" IMCC1322, a representative of the SAR116 clade in the Alphaproteobacteria.</title>
        <authorList>
            <person name="Oh H.M."/>
            <person name="Kwon K.K."/>
            <person name="Kang I."/>
            <person name="Kang S.G."/>
            <person name="Lee J.H."/>
            <person name="Kim S.J."/>
            <person name="Cho J.C."/>
        </authorList>
    </citation>
    <scope>NUCLEOTIDE SEQUENCE [LARGE SCALE GENOMIC DNA]</scope>
    <source>
        <strain evidence="2 3">IMCC1322</strain>
    </source>
</reference>
<evidence type="ECO:0008006" key="4">
    <source>
        <dbReference type="Google" id="ProtNLM"/>
    </source>
</evidence>
<dbReference type="OrthoDB" id="9798071at2"/>
<dbReference type="AlphaFoldDB" id="D5BNS5"/>
<organism evidence="2 3">
    <name type="scientific">Puniceispirillum marinum (strain IMCC1322)</name>
    <dbReference type="NCBI Taxonomy" id="488538"/>
    <lineage>
        <taxon>Bacteria</taxon>
        <taxon>Pseudomonadati</taxon>
        <taxon>Pseudomonadota</taxon>
        <taxon>Alphaproteobacteria</taxon>
        <taxon>Candidatus Puniceispirillales</taxon>
        <taxon>Candidatus Puniceispirillaceae</taxon>
        <taxon>Candidatus Puniceispirillum</taxon>
    </lineage>
</organism>
<dbReference type="Gene3D" id="1.10.10.60">
    <property type="entry name" value="Homeodomain-like"/>
    <property type="match status" value="1"/>
</dbReference>
<gene>
    <name evidence="2" type="ordered locus">SAR116_0099</name>
</gene>
<dbReference type="eggNOG" id="COG5352">
    <property type="taxonomic scope" value="Bacteria"/>
</dbReference>